<proteinExistence type="predicted"/>
<keyword evidence="8" id="KW-1185">Reference proteome</keyword>
<dbReference type="Pfam" id="PF01098">
    <property type="entry name" value="FTSW_RODA_SPOVE"/>
    <property type="match status" value="1"/>
</dbReference>
<keyword evidence="2 6" id="KW-0812">Transmembrane</keyword>
<dbReference type="AlphaFoldDB" id="A0A1T4M2P9"/>
<feature type="transmembrane region" description="Helical" evidence="6">
    <location>
        <begin position="12"/>
        <end position="29"/>
    </location>
</feature>
<feature type="transmembrane region" description="Helical" evidence="6">
    <location>
        <begin position="154"/>
        <end position="171"/>
    </location>
</feature>
<dbReference type="InterPro" id="IPR001182">
    <property type="entry name" value="FtsW/RodA"/>
</dbReference>
<sequence>MFGKIKLKSYNYFLLLLIISAMIIGVVIINSANSNYTSKQIIGVVLGLTILIVTALIDYHFICKFYMIIYALNLVFLAAVLLFGENVNNATRWFTFAGITFQPSELTKIFMIIFMAKFLCRADEKEKLSHFRTIIKFGIFLGIPILFIFMQPDLSTSICIIMVMITMYYLAGLSYKAIGIILLIFIPLVSGFLWYIQRPDQKLLYEHQVNRIMSFIYPSEYDDDNQQQDNSVMAIGSGKLTGKGLNNTSDATVKATKLISEQQTDFIFSIVGEELGFSGCIFLIALILIIVLQCIRVARRAKDKLGMLLAAGVACLIGYQSFINIGVATALLPNTGIPLPFISYGLSSLVSLSLGLGMTMNISMQHKRFY</sequence>
<evidence type="ECO:0000256" key="2">
    <source>
        <dbReference type="ARBA" id="ARBA00022692"/>
    </source>
</evidence>
<feature type="transmembrane region" description="Helical" evidence="6">
    <location>
        <begin position="131"/>
        <end position="148"/>
    </location>
</feature>
<feature type="transmembrane region" description="Helical" evidence="6">
    <location>
        <begin position="96"/>
        <end position="119"/>
    </location>
</feature>
<feature type="transmembrane region" description="Helical" evidence="6">
    <location>
        <begin position="275"/>
        <end position="295"/>
    </location>
</feature>
<name>A0A1T4M2P9_9FIRM</name>
<evidence type="ECO:0000256" key="6">
    <source>
        <dbReference type="SAM" id="Phobius"/>
    </source>
</evidence>
<reference evidence="7 8" key="1">
    <citation type="submission" date="2017-02" db="EMBL/GenBank/DDBJ databases">
        <authorList>
            <person name="Peterson S.W."/>
        </authorList>
    </citation>
    <scope>NUCLEOTIDE SEQUENCE [LARGE SCALE GENOMIC DNA]</scope>
    <source>
        <strain evidence="7 8">ATCC 17233</strain>
    </source>
</reference>
<evidence type="ECO:0000256" key="4">
    <source>
        <dbReference type="ARBA" id="ARBA00022989"/>
    </source>
</evidence>
<comment type="subcellular location">
    <subcellularLocation>
        <location evidence="1">Membrane</location>
        <topology evidence="1">Multi-pass membrane protein</topology>
    </subcellularLocation>
</comment>
<dbReference type="GO" id="GO:0032153">
    <property type="term" value="C:cell division site"/>
    <property type="evidence" value="ECO:0007669"/>
    <property type="project" value="TreeGrafter"/>
</dbReference>
<dbReference type="Proteomes" id="UP000189857">
    <property type="component" value="Unassembled WGS sequence"/>
</dbReference>
<evidence type="ECO:0000313" key="8">
    <source>
        <dbReference type="Proteomes" id="UP000189857"/>
    </source>
</evidence>
<keyword evidence="4 6" id="KW-1133">Transmembrane helix</keyword>
<feature type="transmembrane region" description="Helical" evidence="6">
    <location>
        <begin position="65"/>
        <end position="84"/>
    </location>
</feature>
<evidence type="ECO:0000313" key="7">
    <source>
        <dbReference type="EMBL" id="SJZ61157.1"/>
    </source>
</evidence>
<organism evidence="7 8">
    <name type="scientific">Eubacterium ruminantium</name>
    <dbReference type="NCBI Taxonomy" id="42322"/>
    <lineage>
        <taxon>Bacteria</taxon>
        <taxon>Bacillati</taxon>
        <taxon>Bacillota</taxon>
        <taxon>Clostridia</taxon>
        <taxon>Eubacteriales</taxon>
        <taxon>Eubacteriaceae</taxon>
        <taxon>Eubacterium</taxon>
    </lineage>
</organism>
<accession>A0A1T4M2P9</accession>
<keyword evidence="3" id="KW-0133">Cell shape</keyword>
<dbReference type="EMBL" id="FUXA01000006">
    <property type="protein sequence ID" value="SJZ61157.1"/>
    <property type="molecule type" value="Genomic_DNA"/>
</dbReference>
<gene>
    <name evidence="7" type="ORF">SAMN02745110_01070</name>
</gene>
<evidence type="ECO:0000256" key="5">
    <source>
        <dbReference type="ARBA" id="ARBA00023136"/>
    </source>
</evidence>
<dbReference type="PANTHER" id="PTHR30474:SF1">
    <property type="entry name" value="PEPTIDOGLYCAN GLYCOSYLTRANSFERASE MRDB"/>
    <property type="match status" value="1"/>
</dbReference>
<dbReference type="GO" id="GO:0008360">
    <property type="term" value="P:regulation of cell shape"/>
    <property type="evidence" value="ECO:0007669"/>
    <property type="project" value="UniProtKB-KW"/>
</dbReference>
<feature type="transmembrane region" description="Helical" evidence="6">
    <location>
        <begin position="307"/>
        <end position="329"/>
    </location>
</feature>
<evidence type="ECO:0000256" key="3">
    <source>
        <dbReference type="ARBA" id="ARBA00022960"/>
    </source>
</evidence>
<dbReference type="PANTHER" id="PTHR30474">
    <property type="entry name" value="CELL CYCLE PROTEIN"/>
    <property type="match status" value="1"/>
</dbReference>
<feature type="transmembrane region" description="Helical" evidence="6">
    <location>
        <begin position="341"/>
        <end position="362"/>
    </location>
</feature>
<feature type="transmembrane region" description="Helical" evidence="6">
    <location>
        <begin position="178"/>
        <end position="196"/>
    </location>
</feature>
<dbReference type="GO" id="GO:0005886">
    <property type="term" value="C:plasma membrane"/>
    <property type="evidence" value="ECO:0007669"/>
    <property type="project" value="TreeGrafter"/>
</dbReference>
<keyword evidence="5 6" id="KW-0472">Membrane</keyword>
<dbReference type="OrthoDB" id="9812661at2"/>
<feature type="transmembrane region" description="Helical" evidence="6">
    <location>
        <begin position="41"/>
        <end position="58"/>
    </location>
</feature>
<dbReference type="RefSeq" id="WP_078786904.1">
    <property type="nucleotide sequence ID" value="NZ_FMTO01000004.1"/>
</dbReference>
<dbReference type="GO" id="GO:0015648">
    <property type="term" value="F:lipid-linked peptidoglycan transporter activity"/>
    <property type="evidence" value="ECO:0007669"/>
    <property type="project" value="TreeGrafter"/>
</dbReference>
<evidence type="ECO:0000256" key="1">
    <source>
        <dbReference type="ARBA" id="ARBA00004141"/>
    </source>
</evidence>
<protein>
    <submittedName>
        <fullName evidence="7">Rod shape determining protein RodA</fullName>
    </submittedName>
</protein>
<dbReference type="GO" id="GO:0051301">
    <property type="term" value="P:cell division"/>
    <property type="evidence" value="ECO:0007669"/>
    <property type="project" value="InterPro"/>
</dbReference>